<gene>
    <name evidence="2" type="ORF">Pfra01_001155300</name>
</gene>
<proteinExistence type="predicted"/>
<name>A0A9W7CUK0_9STRA</name>
<feature type="signal peptide" evidence="1">
    <location>
        <begin position="1"/>
        <end position="19"/>
    </location>
</feature>
<keyword evidence="1" id="KW-0732">Signal</keyword>
<organism evidence="2 3">
    <name type="scientific">Phytophthora fragariaefolia</name>
    <dbReference type="NCBI Taxonomy" id="1490495"/>
    <lineage>
        <taxon>Eukaryota</taxon>
        <taxon>Sar</taxon>
        <taxon>Stramenopiles</taxon>
        <taxon>Oomycota</taxon>
        <taxon>Peronosporomycetes</taxon>
        <taxon>Peronosporales</taxon>
        <taxon>Peronosporaceae</taxon>
        <taxon>Phytophthora</taxon>
    </lineage>
</organism>
<feature type="chain" id="PRO_5040855418" evidence="1">
    <location>
        <begin position="20"/>
        <end position="124"/>
    </location>
</feature>
<dbReference type="Proteomes" id="UP001165121">
    <property type="component" value="Unassembled WGS sequence"/>
</dbReference>
<keyword evidence="3" id="KW-1185">Reference proteome</keyword>
<dbReference type="AlphaFoldDB" id="A0A9W7CUK0"/>
<reference evidence="2" key="1">
    <citation type="submission" date="2023-04" db="EMBL/GenBank/DDBJ databases">
        <title>Phytophthora fragariaefolia NBRC 109709.</title>
        <authorList>
            <person name="Ichikawa N."/>
            <person name="Sato H."/>
            <person name="Tonouchi N."/>
        </authorList>
    </citation>
    <scope>NUCLEOTIDE SEQUENCE</scope>
    <source>
        <strain evidence="2">NBRC 109709</strain>
    </source>
</reference>
<evidence type="ECO:0000313" key="2">
    <source>
        <dbReference type="EMBL" id="GMF39177.1"/>
    </source>
</evidence>
<evidence type="ECO:0000256" key="1">
    <source>
        <dbReference type="SAM" id="SignalP"/>
    </source>
</evidence>
<protein>
    <submittedName>
        <fullName evidence="2">Unnamed protein product</fullName>
    </submittedName>
</protein>
<comment type="caution">
    <text evidence="2">The sequence shown here is derived from an EMBL/GenBank/DDBJ whole genome shotgun (WGS) entry which is preliminary data.</text>
</comment>
<accession>A0A9W7CUK0</accession>
<dbReference type="EMBL" id="BSXT01001140">
    <property type="protein sequence ID" value="GMF39177.1"/>
    <property type="molecule type" value="Genomic_DNA"/>
</dbReference>
<sequence>MSFLCSSAFFCVLTASLSACDDSAAGGAAEAPMMGGEVPELVDGAEVGLDTADGRKSWVSLAELFEAALKLSSLHHPPLAEQLTVLARGSWDAHFDKENHFLQAGNTNGPRACVGAQSTSWIEV</sequence>
<evidence type="ECO:0000313" key="3">
    <source>
        <dbReference type="Proteomes" id="UP001165121"/>
    </source>
</evidence>